<dbReference type="Proteomes" id="UP000646484">
    <property type="component" value="Unassembled WGS sequence"/>
</dbReference>
<dbReference type="SUPFAM" id="SSF50494">
    <property type="entry name" value="Trypsin-like serine proteases"/>
    <property type="match status" value="1"/>
</dbReference>
<protein>
    <submittedName>
        <fullName evidence="1">Trypsin-like peptidase domain-containing protein</fullName>
    </submittedName>
</protein>
<gene>
    <name evidence="1" type="ORF">H8S64_01755</name>
</gene>
<comment type="caution">
    <text evidence="1">The sequence shown here is derived from an EMBL/GenBank/DDBJ whole genome shotgun (WGS) entry which is preliminary data.</text>
</comment>
<evidence type="ECO:0000313" key="2">
    <source>
        <dbReference type="Proteomes" id="UP000646484"/>
    </source>
</evidence>
<reference evidence="1 2" key="1">
    <citation type="submission" date="2020-08" db="EMBL/GenBank/DDBJ databases">
        <title>Genome public.</title>
        <authorList>
            <person name="Liu C."/>
            <person name="Sun Q."/>
        </authorList>
    </citation>
    <scope>NUCLEOTIDE SEQUENCE [LARGE SCALE GENOMIC DNA]</scope>
    <source>
        <strain evidence="1 2">NSJ-56</strain>
    </source>
</reference>
<sequence>MKTKLTLIWIGIITLNFSCKNDMTTSEKNRINTEEWIPAYTKLPQPVNVDDRTMYCFRVENSRSNLEKSVQEEIILSIYDKENVFPEYFGGQYRSEEKTYVLLTDTSEQVKKEYMELCQVTPDDVIFKPCTYSFNELLRLWHKLEAMPTVKNNKDIFPIFIRQATNCVLVVFDGEKDESKIQWFKSEIIDSPMIKFNFLQDIRKESANKAGTPKMCANKLQNDYVTTGQNFLTEDLREGRIGFKGYLRYSGSETHQHGFITAAHVFRFENLDYSLYQAHSFDLPEENRFATSVYLNPRYDVAFCKLDPGITLYTNHNPKIVEIRGDELSNIIVHIEDKQLSASTYGGEHPTIRIDNCPVQGVALCYLQTETSLQRGDSGTLVTDTENNIVGIALAIEPNSKCFYIAQAYKFWGALDLKLKP</sequence>
<dbReference type="RefSeq" id="WP_186974702.1">
    <property type="nucleotide sequence ID" value="NZ_JACOOH010000001.1"/>
</dbReference>
<name>A0ABR7CVW2_9BACT</name>
<dbReference type="InterPro" id="IPR009003">
    <property type="entry name" value="Peptidase_S1_PA"/>
</dbReference>
<accession>A0ABR7CVW2</accession>
<dbReference type="EMBL" id="JACOOH010000001">
    <property type="protein sequence ID" value="MBC5619817.1"/>
    <property type="molecule type" value="Genomic_DNA"/>
</dbReference>
<proteinExistence type="predicted"/>
<organism evidence="1 2">
    <name type="scientific">Butyricimonas hominis</name>
    <dbReference type="NCBI Taxonomy" id="2763032"/>
    <lineage>
        <taxon>Bacteria</taxon>
        <taxon>Pseudomonadati</taxon>
        <taxon>Bacteroidota</taxon>
        <taxon>Bacteroidia</taxon>
        <taxon>Bacteroidales</taxon>
        <taxon>Odoribacteraceae</taxon>
        <taxon>Butyricimonas</taxon>
    </lineage>
</organism>
<evidence type="ECO:0000313" key="1">
    <source>
        <dbReference type="EMBL" id="MBC5619817.1"/>
    </source>
</evidence>
<keyword evidence="2" id="KW-1185">Reference proteome</keyword>